<reference evidence="3" key="1">
    <citation type="journal article" date="2019" name="Int. J. Syst. Evol. Microbiol.">
        <title>The Global Catalogue of Microorganisms (GCM) 10K type strain sequencing project: providing services to taxonomists for standard genome sequencing and annotation.</title>
        <authorList>
            <consortium name="The Broad Institute Genomics Platform"/>
            <consortium name="The Broad Institute Genome Sequencing Center for Infectious Disease"/>
            <person name="Wu L."/>
            <person name="Ma J."/>
        </authorList>
    </citation>
    <scope>NUCLEOTIDE SEQUENCE [LARGE SCALE GENOMIC DNA]</scope>
    <source>
        <strain evidence="3">JCM 16924</strain>
    </source>
</reference>
<keyword evidence="3" id="KW-1185">Reference proteome</keyword>
<organism evidence="2 3">
    <name type="scientific">Streptomyces plumbiresistens</name>
    <dbReference type="NCBI Taxonomy" id="511811"/>
    <lineage>
        <taxon>Bacteria</taxon>
        <taxon>Bacillati</taxon>
        <taxon>Actinomycetota</taxon>
        <taxon>Actinomycetes</taxon>
        <taxon>Kitasatosporales</taxon>
        <taxon>Streptomycetaceae</taxon>
        <taxon>Streptomyces</taxon>
    </lineage>
</organism>
<evidence type="ECO:0000313" key="3">
    <source>
        <dbReference type="Proteomes" id="UP001500456"/>
    </source>
</evidence>
<accession>A0ABP7QWB9</accession>
<feature type="transmembrane region" description="Helical" evidence="1">
    <location>
        <begin position="65"/>
        <end position="87"/>
    </location>
</feature>
<keyword evidence="1" id="KW-1133">Transmembrane helix</keyword>
<dbReference type="Proteomes" id="UP001500456">
    <property type="component" value="Unassembled WGS sequence"/>
</dbReference>
<feature type="transmembrane region" description="Helical" evidence="1">
    <location>
        <begin position="36"/>
        <end position="59"/>
    </location>
</feature>
<evidence type="ECO:0000256" key="1">
    <source>
        <dbReference type="SAM" id="Phobius"/>
    </source>
</evidence>
<dbReference type="InterPro" id="IPR057702">
    <property type="entry name" value="DUF7942"/>
</dbReference>
<proteinExistence type="predicted"/>
<feature type="transmembrane region" description="Helical" evidence="1">
    <location>
        <begin position="6"/>
        <end position="27"/>
    </location>
</feature>
<gene>
    <name evidence="2" type="ORF">GCM10022232_23120</name>
</gene>
<sequence length="104" mass="10728">MFANPASAVYLGLVAAAMVIAAVEPLLGENSDGSMIWVWPALFTFPVFGVVAGLGEAVFGGAAPAWFFVGGIVVSALAQSLAFGAVLDSLRGRQRRRVPRPHGG</sequence>
<evidence type="ECO:0000313" key="2">
    <source>
        <dbReference type="EMBL" id="GAA3988962.1"/>
    </source>
</evidence>
<comment type="caution">
    <text evidence="2">The sequence shown here is derived from an EMBL/GenBank/DDBJ whole genome shotgun (WGS) entry which is preliminary data.</text>
</comment>
<name>A0ABP7QWB9_9ACTN</name>
<dbReference type="EMBL" id="BAAAZX010000005">
    <property type="protein sequence ID" value="GAA3988962.1"/>
    <property type="molecule type" value="Genomic_DNA"/>
</dbReference>
<dbReference type="NCBIfam" id="NF046119">
    <property type="entry name" value="memb_SCO4225"/>
    <property type="match status" value="1"/>
</dbReference>
<dbReference type="Pfam" id="PF25637">
    <property type="entry name" value="DUF7942"/>
    <property type="match status" value="1"/>
</dbReference>
<protein>
    <recommendedName>
        <fullName evidence="4">Integral membrane protein</fullName>
    </recommendedName>
</protein>
<keyword evidence="1" id="KW-0472">Membrane</keyword>
<evidence type="ECO:0008006" key="4">
    <source>
        <dbReference type="Google" id="ProtNLM"/>
    </source>
</evidence>
<keyword evidence="1" id="KW-0812">Transmembrane</keyword>